<protein>
    <submittedName>
        <fullName evidence="1">Uncharacterized protein</fullName>
    </submittedName>
</protein>
<name>A0ACC1IX08_9FUNG</name>
<evidence type="ECO:0000313" key="2">
    <source>
        <dbReference type="Proteomes" id="UP001150581"/>
    </source>
</evidence>
<gene>
    <name evidence="1" type="ORF">LPJ66_000101</name>
</gene>
<comment type="caution">
    <text evidence="1">The sequence shown here is derived from an EMBL/GenBank/DDBJ whole genome shotgun (WGS) entry which is preliminary data.</text>
</comment>
<dbReference type="EMBL" id="JANBPG010000002">
    <property type="protein sequence ID" value="KAJ1902341.1"/>
    <property type="molecule type" value="Genomic_DNA"/>
</dbReference>
<evidence type="ECO:0000313" key="1">
    <source>
        <dbReference type="EMBL" id="KAJ1902341.1"/>
    </source>
</evidence>
<dbReference type="Proteomes" id="UP001150581">
    <property type="component" value="Unassembled WGS sequence"/>
</dbReference>
<reference evidence="1" key="1">
    <citation type="submission" date="2022-07" db="EMBL/GenBank/DDBJ databases">
        <title>Phylogenomic reconstructions and comparative analyses of Kickxellomycotina fungi.</title>
        <authorList>
            <person name="Reynolds N.K."/>
            <person name="Stajich J.E."/>
            <person name="Barry K."/>
            <person name="Grigoriev I.V."/>
            <person name="Crous P."/>
            <person name="Smith M.E."/>
        </authorList>
    </citation>
    <scope>NUCLEOTIDE SEQUENCE</scope>
    <source>
        <strain evidence="1">Benny 63K</strain>
    </source>
</reference>
<organism evidence="1 2">
    <name type="scientific">Kickxella alabastrina</name>
    <dbReference type="NCBI Taxonomy" id="61397"/>
    <lineage>
        <taxon>Eukaryota</taxon>
        <taxon>Fungi</taxon>
        <taxon>Fungi incertae sedis</taxon>
        <taxon>Zoopagomycota</taxon>
        <taxon>Kickxellomycotina</taxon>
        <taxon>Kickxellomycetes</taxon>
        <taxon>Kickxellales</taxon>
        <taxon>Kickxellaceae</taxon>
        <taxon>Kickxella</taxon>
    </lineage>
</organism>
<sequence>MPSTRSTKLTETTTPTRQQQQQEETPIATRLRSRSKSISSEDTDNLPTMAVTPKKSTTPKRATRASAPASATAAAAAATAAKSATPTKPKTTPRKPTTRSAKADSTPKTRSSLSKAESGVEDTPLMLSSPHRGRPGKKDSIFGATTPSVDENSVATPESNEEEISDLSDIEDPHFDKIMSPASVAGNKHIVFDSDAEIESDDEPEAAPAAPVVAAATGEDSDNDDDAPEVIATKKPAPQDSTQPPRVADEPVSETKVSKKQRARHRKRAAESLAKAMDAVSKLTVRPDLTMPSEIPAEFRLETNTKKSLTAFASEKPTKASGDGKLDASLLEQFASESKKRSADAGADSKEGEKEESARKRRKVLADKRKKNKKTEGVAAVRVMSGIRVVASKPVTKTDLLDRLALMSPSKKVKHFLVEKRGGQRVKRSNPMVAIARGNKQAAFDFFKK</sequence>
<proteinExistence type="predicted"/>
<accession>A0ACC1IX08</accession>
<keyword evidence="2" id="KW-1185">Reference proteome</keyword>